<feature type="compositionally biased region" description="Basic residues" evidence="10">
    <location>
        <begin position="306"/>
        <end position="323"/>
    </location>
</feature>
<keyword evidence="4" id="KW-0812">Transmembrane</keyword>
<dbReference type="SUPFAM" id="SSF52540">
    <property type="entry name" value="P-loop containing nucleoside triphosphate hydrolases"/>
    <property type="match status" value="1"/>
</dbReference>
<dbReference type="GO" id="GO:0001733">
    <property type="term" value="F:galactosylceramide sulfotransferase activity"/>
    <property type="evidence" value="ECO:0007669"/>
    <property type="project" value="InterPro"/>
</dbReference>
<dbReference type="InterPro" id="IPR009729">
    <property type="entry name" value="Gal-3-0_sulfotransfrase"/>
</dbReference>
<keyword evidence="9" id="KW-0325">Glycoprotein</keyword>
<dbReference type="GO" id="GO:0009247">
    <property type="term" value="P:glycolipid biosynthetic process"/>
    <property type="evidence" value="ECO:0007669"/>
    <property type="project" value="InterPro"/>
</dbReference>
<keyword evidence="6" id="KW-1133">Transmembrane helix</keyword>
<name>A0A9Q1C6B4_HOLLE</name>
<protein>
    <submittedName>
        <fullName evidence="11">Galactosylceramide sulfotransferase</fullName>
    </submittedName>
</protein>
<dbReference type="GO" id="GO:0000139">
    <property type="term" value="C:Golgi membrane"/>
    <property type="evidence" value="ECO:0007669"/>
    <property type="project" value="UniProtKB-SubCell"/>
</dbReference>
<evidence type="ECO:0000256" key="4">
    <source>
        <dbReference type="ARBA" id="ARBA00022692"/>
    </source>
</evidence>
<comment type="subcellular location">
    <subcellularLocation>
        <location evidence="1">Golgi apparatus membrane</location>
        <topology evidence="1">Single-pass type II membrane protein</topology>
    </subcellularLocation>
</comment>
<dbReference type="Gene3D" id="3.40.50.300">
    <property type="entry name" value="P-loop containing nucleotide triphosphate hydrolases"/>
    <property type="match status" value="1"/>
</dbReference>
<evidence type="ECO:0000256" key="9">
    <source>
        <dbReference type="ARBA" id="ARBA00023180"/>
    </source>
</evidence>
<keyword evidence="5" id="KW-0735">Signal-anchor</keyword>
<comment type="caution">
    <text evidence="11">The sequence shown here is derived from an EMBL/GenBank/DDBJ whole genome shotgun (WGS) entry which is preliminary data.</text>
</comment>
<evidence type="ECO:0000256" key="2">
    <source>
        <dbReference type="ARBA" id="ARBA00008124"/>
    </source>
</evidence>
<dbReference type="Pfam" id="PF06990">
    <property type="entry name" value="Gal-3-0_sulfotr"/>
    <property type="match status" value="1"/>
</dbReference>
<evidence type="ECO:0000256" key="8">
    <source>
        <dbReference type="ARBA" id="ARBA00023136"/>
    </source>
</evidence>
<keyword evidence="7" id="KW-0333">Golgi apparatus</keyword>
<comment type="similarity">
    <text evidence="2">Belongs to the galactose-3-O-sulfotransferase family.</text>
</comment>
<reference evidence="11" key="1">
    <citation type="submission" date="2021-10" db="EMBL/GenBank/DDBJ databases">
        <title>Tropical sea cucumber genome reveals ecological adaptation and Cuvierian tubules defense mechanism.</title>
        <authorList>
            <person name="Chen T."/>
        </authorList>
    </citation>
    <scope>NUCLEOTIDE SEQUENCE</scope>
    <source>
        <strain evidence="11">Nanhai2018</strain>
        <tissue evidence="11">Muscle</tissue>
    </source>
</reference>
<evidence type="ECO:0000256" key="6">
    <source>
        <dbReference type="ARBA" id="ARBA00022989"/>
    </source>
</evidence>
<keyword evidence="8" id="KW-0472">Membrane</keyword>
<evidence type="ECO:0000256" key="3">
    <source>
        <dbReference type="ARBA" id="ARBA00022679"/>
    </source>
</evidence>
<gene>
    <name evidence="11" type="ORF">HOLleu_16567</name>
</gene>
<evidence type="ECO:0000256" key="1">
    <source>
        <dbReference type="ARBA" id="ARBA00004323"/>
    </source>
</evidence>
<evidence type="ECO:0000256" key="10">
    <source>
        <dbReference type="SAM" id="MobiDB-lite"/>
    </source>
</evidence>
<keyword evidence="12" id="KW-1185">Reference proteome</keyword>
<dbReference type="EMBL" id="JAIZAY010000007">
    <property type="protein sequence ID" value="KAJ8038990.1"/>
    <property type="molecule type" value="Genomic_DNA"/>
</dbReference>
<dbReference type="AlphaFoldDB" id="A0A9Q1C6B4"/>
<sequence length="359" mass="41390">MGLDISSVNKLSKNVTTIQSPCSHGNIDSVVLVKTHKTASSTIGSIIGRYGVGRNLTFALPRDSNAMFGDEPFNSTMLLSSPDNGGFHLLISHVPFNRTTIQHVMKPEVKYITILRDPVAQFYSGVHFFKLKDFFNMSKDIYAPDFDLKAFLRRISECDAYACRVIYNGQMFDLGLFTNTFSDMSIATVEARIKEIEGALDLVLIQEYFDESLILFKKLMCWEFKDIIYLSQKVSKNRVTPPKEHAAIIRSWNYADALLFRHFNESLWQKINRYGPSFELDLKKFRQLNLKTSKLCNERIKEKQRTVAKSRRKNRRTKRKKAKGQGSDGKNRLCANLQIDVYTYTKLLREIEILRHIKS</sequence>
<feature type="region of interest" description="Disordered" evidence="10">
    <location>
        <begin position="304"/>
        <end position="329"/>
    </location>
</feature>
<dbReference type="PANTHER" id="PTHR14647">
    <property type="entry name" value="GALACTOSE-3-O-SULFOTRANSFERASE"/>
    <property type="match status" value="1"/>
</dbReference>
<evidence type="ECO:0000256" key="7">
    <source>
        <dbReference type="ARBA" id="ARBA00023034"/>
    </source>
</evidence>
<proteinExistence type="inferred from homology"/>
<dbReference type="PANTHER" id="PTHR14647:SF87">
    <property type="entry name" value="PUTATIVE-RELATED"/>
    <property type="match status" value="1"/>
</dbReference>
<dbReference type="InterPro" id="IPR027417">
    <property type="entry name" value="P-loop_NTPase"/>
</dbReference>
<evidence type="ECO:0000256" key="5">
    <source>
        <dbReference type="ARBA" id="ARBA00022968"/>
    </source>
</evidence>
<dbReference type="OrthoDB" id="514299at2759"/>
<dbReference type="Proteomes" id="UP001152320">
    <property type="component" value="Chromosome 7"/>
</dbReference>
<accession>A0A9Q1C6B4</accession>
<organism evidence="11 12">
    <name type="scientific">Holothuria leucospilota</name>
    <name type="common">Black long sea cucumber</name>
    <name type="synonym">Mertensiothuria leucospilota</name>
    <dbReference type="NCBI Taxonomy" id="206669"/>
    <lineage>
        <taxon>Eukaryota</taxon>
        <taxon>Metazoa</taxon>
        <taxon>Echinodermata</taxon>
        <taxon>Eleutherozoa</taxon>
        <taxon>Echinozoa</taxon>
        <taxon>Holothuroidea</taxon>
        <taxon>Aspidochirotacea</taxon>
        <taxon>Aspidochirotida</taxon>
        <taxon>Holothuriidae</taxon>
        <taxon>Holothuria</taxon>
    </lineage>
</organism>
<keyword evidence="3" id="KW-0808">Transferase</keyword>
<evidence type="ECO:0000313" key="11">
    <source>
        <dbReference type="EMBL" id="KAJ8038990.1"/>
    </source>
</evidence>
<evidence type="ECO:0000313" key="12">
    <source>
        <dbReference type="Proteomes" id="UP001152320"/>
    </source>
</evidence>